<dbReference type="OrthoDB" id="7627821at2"/>
<dbReference type="EMBL" id="ARYK01000014">
    <property type="protein sequence ID" value="KCZ87151.1"/>
    <property type="molecule type" value="Genomic_DNA"/>
</dbReference>
<keyword evidence="3" id="KW-1185">Reference proteome</keyword>
<dbReference type="STRING" id="1280950.HJO_17294"/>
<keyword evidence="1" id="KW-0472">Membrane</keyword>
<evidence type="ECO:0008006" key="4">
    <source>
        <dbReference type="Google" id="ProtNLM"/>
    </source>
</evidence>
<sequence>MADRLPVTGLVAEAWRLAARSFVPGLRWLGALVLASGLYTVALESASGGGSVLALALLAAVFCAGVAWSLSIYRTMLGQQTGSFLSLAHANISIYTAFLFVSVFIVFFLGILPGILLEVSGRTDLGAETDPAIVQAAIRDMLPTPYGAVLLIACALGLWALCFFAIRLLLVGAATVRSGETLVFRTWPWTKGHALRLGLAALGTHVLPFAVAVGLNAALAGVLGDGSVAGFLRGSIGALLLAPFILAGHGLAVSALPRLAPAPGPTEEIASAA</sequence>
<keyword evidence="1" id="KW-0812">Transmembrane</keyword>
<feature type="transmembrane region" description="Helical" evidence="1">
    <location>
        <begin position="235"/>
        <end position="256"/>
    </location>
</feature>
<evidence type="ECO:0000313" key="3">
    <source>
        <dbReference type="Proteomes" id="UP000025171"/>
    </source>
</evidence>
<name>A0A059F9B7_9PROT</name>
<dbReference type="RefSeq" id="WP_156945856.1">
    <property type="nucleotide sequence ID" value="NZ_ARYK01000014.1"/>
</dbReference>
<dbReference type="AlphaFoldDB" id="A0A059F9B7"/>
<accession>A0A059F9B7</accession>
<feature type="transmembrane region" description="Helical" evidence="1">
    <location>
        <begin position="148"/>
        <end position="176"/>
    </location>
</feature>
<organism evidence="2 3">
    <name type="scientific">Hyphomonas johnsonii MHS-2</name>
    <dbReference type="NCBI Taxonomy" id="1280950"/>
    <lineage>
        <taxon>Bacteria</taxon>
        <taxon>Pseudomonadati</taxon>
        <taxon>Pseudomonadota</taxon>
        <taxon>Alphaproteobacteria</taxon>
        <taxon>Hyphomonadales</taxon>
        <taxon>Hyphomonadaceae</taxon>
        <taxon>Hyphomonas</taxon>
    </lineage>
</organism>
<evidence type="ECO:0000313" key="2">
    <source>
        <dbReference type="EMBL" id="KCZ87151.1"/>
    </source>
</evidence>
<gene>
    <name evidence="2" type="ORF">HJO_17294</name>
</gene>
<feature type="transmembrane region" description="Helical" evidence="1">
    <location>
        <begin position="26"/>
        <end position="46"/>
    </location>
</feature>
<protein>
    <recommendedName>
        <fullName evidence="4">Glycerophosphoryl diester phosphodiesterase membrane domain-containing protein</fullName>
    </recommendedName>
</protein>
<dbReference type="Proteomes" id="UP000025171">
    <property type="component" value="Unassembled WGS sequence"/>
</dbReference>
<feature type="transmembrane region" description="Helical" evidence="1">
    <location>
        <begin position="94"/>
        <end position="116"/>
    </location>
</feature>
<reference evidence="2 3" key="1">
    <citation type="journal article" date="2014" name="Antonie Van Leeuwenhoek">
        <title>Hyphomonas beringensis sp. nov. and Hyphomonas chukchiensis sp. nov., isolated from surface seawater of the Bering Sea and Chukchi Sea.</title>
        <authorList>
            <person name="Li C."/>
            <person name="Lai Q."/>
            <person name="Li G."/>
            <person name="Dong C."/>
            <person name="Wang J."/>
            <person name="Liao Y."/>
            <person name="Shao Z."/>
        </authorList>
    </citation>
    <scope>NUCLEOTIDE SEQUENCE [LARGE SCALE GENOMIC DNA]</scope>
    <source>
        <strain evidence="2 3">MHS-2</strain>
    </source>
</reference>
<dbReference type="eggNOG" id="ENOG5032BRI">
    <property type="taxonomic scope" value="Bacteria"/>
</dbReference>
<comment type="caution">
    <text evidence="2">The sequence shown here is derived from an EMBL/GenBank/DDBJ whole genome shotgun (WGS) entry which is preliminary data.</text>
</comment>
<feature type="transmembrane region" description="Helical" evidence="1">
    <location>
        <begin position="197"/>
        <end position="223"/>
    </location>
</feature>
<keyword evidence="1" id="KW-1133">Transmembrane helix</keyword>
<dbReference type="PATRIC" id="fig|1280950.3.peg.3464"/>
<proteinExistence type="predicted"/>
<feature type="transmembrane region" description="Helical" evidence="1">
    <location>
        <begin position="52"/>
        <end position="73"/>
    </location>
</feature>
<evidence type="ECO:0000256" key="1">
    <source>
        <dbReference type="SAM" id="Phobius"/>
    </source>
</evidence>